<proteinExistence type="predicted"/>
<dbReference type="SUPFAM" id="SSF100895">
    <property type="entry name" value="Kazal-type serine protease inhibitors"/>
    <property type="match status" value="1"/>
</dbReference>
<name>A0A5C6UQI5_9FLAO</name>
<dbReference type="OrthoDB" id="9800302at2"/>
<dbReference type="AlphaFoldDB" id="A0A5C6UQI5"/>
<evidence type="ECO:0000313" key="3">
    <source>
        <dbReference type="Proteomes" id="UP000321168"/>
    </source>
</evidence>
<dbReference type="Proteomes" id="UP000321168">
    <property type="component" value="Unassembled WGS sequence"/>
</dbReference>
<sequence>MGFKNTVKGPCVSVSKPEPSCRVEAVKRAMQKLGANCAAVWQPVCGCDGRTYSNYCYAVGNGVLVWTPGECNKVPEPVDPGTIIDVNTP</sequence>
<comment type="caution">
    <text evidence="2">The sequence shown here is derived from an EMBL/GenBank/DDBJ whole genome shotgun (WGS) entry which is preliminary data.</text>
</comment>
<dbReference type="InterPro" id="IPR002350">
    <property type="entry name" value="Kazal_dom"/>
</dbReference>
<protein>
    <recommendedName>
        <fullName evidence="1">Kazal-like domain-containing protein</fullName>
    </recommendedName>
</protein>
<evidence type="ECO:0000259" key="1">
    <source>
        <dbReference type="PROSITE" id="PS51465"/>
    </source>
</evidence>
<reference evidence="2 3" key="1">
    <citation type="submission" date="2019-08" db="EMBL/GenBank/DDBJ databases">
        <title>Genome of Luteibaculum oceani JCM 18817.</title>
        <authorList>
            <person name="Bowman J.P."/>
        </authorList>
    </citation>
    <scope>NUCLEOTIDE SEQUENCE [LARGE SCALE GENOMIC DNA]</scope>
    <source>
        <strain evidence="2 3">JCM 18817</strain>
    </source>
</reference>
<dbReference type="Pfam" id="PF00050">
    <property type="entry name" value="Kazal_1"/>
    <property type="match status" value="1"/>
</dbReference>
<dbReference type="Gene3D" id="3.30.60.30">
    <property type="match status" value="1"/>
</dbReference>
<dbReference type="CDD" id="cd00104">
    <property type="entry name" value="KAZAL_FS"/>
    <property type="match status" value="1"/>
</dbReference>
<keyword evidence="3" id="KW-1185">Reference proteome</keyword>
<dbReference type="InterPro" id="IPR036058">
    <property type="entry name" value="Kazal_dom_sf"/>
</dbReference>
<dbReference type="PROSITE" id="PS51465">
    <property type="entry name" value="KAZAL_2"/>
    <property type="match status" value="1"/>
</dbReference>
<gene>
    <name evidence="2" type="ORF">FRX97_11820</name>
</gene>
<accession>A0A5C6UQI5</accession>
<feature type="domain" description="Kazal-like" evidence="1">
    <location>
        <begin position="15"/>
        <end position="73"/>
    </location>
</feature>
<dbReference type="EMBL" id="VORB01000013">
    <property type="protein sequence ID" value="TXC75602.1"/>
    <property type="molecule type" value="Genomic_DNA"/>
</dbReference>
<evidence type="ECO:0000313" key="2">
    <source>
        <dbReference type="EMBL" id="TXC75602.1"/>
    </source>
</evidence>
<organism evidence="2 3">
    <name type="scientific">Luteibaculum oceani</name>
    <dbReference type="NCBI Taxonomy" id="1294296"/>
    <lineage>
        <taxon>Bacteria</taxon>
        <taxon>Pseudomonadati</taxon>
        <taxon>Bacteroidota</taxon>
        <taxon>Flavobacteriia</taxon>
        <taxon>Flavobacteriales</taxon>
        <taxon>Luteibaculaceae</taxon>
        <taxon>Luteibaculum</taxon>
    </lineage>
</organism>